<evidence type="ECO:0000259" key="2">
    <source>
        <dbReference type="Pfam" id="PF07883"/>
    </source>
</evidence>
<protein>
    <recommendedName>
        <fullName evidence="2">Cupin type-2 domain-containing protein</fullName>
    </recommendedName>
</protein>
<dbReference type="InterPro" id="IPR011051">
    <property type="entry name" value="RmlC_Cupin_sf"/>
</dbReference>
<dbReference type="PANTHER" id="PTHR36156:SF2">
    <property type="entry name" value="CUPIN TYPE-2 DOMAIN-CONTAINING PROTEIN"/>
    <property type="match status" value="1"/>
</dbReference>
<dbReference type="PANTHER" id="PTHR36156">
    <property type="entry name" value="SLR2101 PROTEIN"/>
    <property type="match status" value="1"/>
</dbReference>
<comment type="caution">
    <text evidence="3">The sequence shown here is derived from an EMBL/GenBank/DDBJ whole genome shotgun (WGS) entry which is preliminary data.</text>
</comment>
<dbReference type="RefSeq" id="WP_063382242.1">
    <property type="nucleotide sequence ID" value="NZ_AUXX01000036.1"/>
</dbReference>
<evidence type="ECO:0000256" key="1">
    <source>
        <dbReference type="SAM" id="SignalP"/>
    </source>
</evidence>
<feature type="domain" description="Cupin type-2" evidence="2">
    <location>
        <begin position="59"/>
        <end position="126"/>
    </location>
</feature>
<accession>A0A167KLI3</accession>
<feature type="chain" id="PRO_5007889462" description="Cupin type-2 domain-containing protein" evidence="1">
    <location>
        <begin position="22"/>
        <end position="138"/>
    </location>
</feature>
<proteinExistence type="predicted"/>
<evidence type="ECO:0000313" key="4">
    <source>
        <dbReference type="Proteomes" id="UP000076661"/>
    </source>
</evidence>
<sequence length="138" mass="14811">MKKISAVIVLALMLLSHQSVAQEKQVSVKTLVKTSQSWDGSPLPKYPSGTPEITVLDINIPAGTTLPLHFHPVINAGVVLQGRLKVTKPNGEVLMLKAGDPIVELVNKVHTGEALGEDDVRIIVFYAGEKGKAITVKK</sequence>
<dbReference type="Proteomes" id="UP000076661">
    <property type="component" value="Unassembled WGS sequence"/>
</dbReference>
<reference evidence="3 4" key="1">
    <citation type="submission" date="2013-07" db="EMBL/GenBank/DDBJ databases">
        <title>Comparative Genomic and Metabolomic Analysis of Twelve Strains of Pseudoalteromonas luteoviolacea.</title>
        <authorList>
            <person name="Vynne N.G."/>
            <person name="Mansson M."/>
            <person name="Gram L."/>
        </authorList>
    </citation>
    <scope>NUCLEOTIDE SEQUENCE [LARGE SCALE GENOMIC DNA]</scope>
    <source>
        <strain evidence="3 4">S4060-1</strain>
    </source>
</reference>
<dbReference type="SUPFAM" id="SSF51182">
    <property type="entry name" value="RmlC-like cupins"/>
    <property type="match status" value="1"/>
</dbReference>
<dbReference type="AlphaFoldDB" id="A0A167KLI3"/>
<gene>
    <name evidence="3" type="ORF">N478_24845</name>
</gene>
<dbReference type="CDD" id="cd02236">
    <property type="entry name" value="cupin_CV2614-like"/>
    <property type="match status" value="1"/>
</dbReference>
<dbReference type="EMBL" id="AUXX01000036">
    <property type="protein sequence ID" value="KZN62967.1"/>
    <property type="molecule type" value="Genomic_DNA"/>
</dbReference>
<feature type="signal peptide" evidence="1">
    <location>
        <begin position="1"/>
        <end position="21"/>
    </location>
</feature>
<dbReference type="InterPro" id="IPR013096">
    <property type="entry name" value="Cupin_2"/>
</dbReference>
<keyword evidence="1" id="KW-0732">Signal</keyword>
<organism evidence="3 4">
    <name type="scientific">Pseudoalteromonas luteoviolacea S4060-1</name>
    <dbReference type="NCBI Taxonomy" id="1365257"/>
    <lineage>
        <taxon>Bacteria</taxon>
        <taxon>Pseudomonadati</taxon>
        <taxon>Pseudomonadota</taxon>
        <taxon>Gammaproteobacteria</taxon>
        <taxon>Alteromonadales</taxon>
        <taxon>Pseudoalteromonadaceae</taxon>
        <taxon>Pseudoalteromonas</taxon>
    </lineage>
</organism>
<dbReference type="PATRIC" id="fig|1365257.3.peg.3887"/>
<dbReference type="InterPro" id="IPR014710">
    <property type="entry name" value="RmlC-like_jellyroll"/>
</dbReference>
<evidence type="ECO:0000313" key="3">
    <source>
        <dbReference type="EMBL" id="KZN62967.1"/>
    </source>
</evidence>
<name>A0A167KLI3_9GAMM</name>
<dbReference type="InterPro" id="IPR047142">
    <property type="entry name" value="OryJ/VirC-like"/>
</dbReference>
<dbReference type="Gene3D" id="2.60.120.10">
    <property type="entry name" value="Jelly Rolls"/>
    <property type="match status" value="1"/>
</dbReference>
<dbReference type="Pfam" id="PF07883">
    <property type="entry name" value="Cupin_2"/>
    <property type="match status" value="1"/>
</dbReference>